<dbReference type="OrthoDB" id="12790at2"/>
<evidence type="ECO:0000313" key="2">
    <source>
        <dbReference type="EMBL" id="SJZ82846.1"/>
    </source>
</evidence>
<dbReference type="Proteomes" id="UP000190102">
    <property type="component" value="Unassembled WGS sequence"/>
</dbReference>
<evidence type="ECO:0000256" key="1">
    <source>
        <dbReference type="SAM" id="Phobius"/>
    </source>
</evidence>
<keyword evidence="1" id="KW-0472">Membrane</keyword>
<name>A0A1T4NUY2_9BACT</name>
<dbReference type="SUPFAM" id="SSF54523">
    <property type="entry name" value="Pili subunits"/>
    <property type="match status" value="1"/>
</dbReference>
<keyword evidence="1" id="KW-0812">Transmembrane</keyword>
<keyword evidence="3" id="KW-1185">Reference proteome</keyword>
<keyword evidence="1" id="KW-1133">Transmembrane helix</keyword>
<reference evidence="3" key="1">
    <citation type="submission" date="2017-02" db="EMBL/GenBank/DDBJ databases">
        <authorList>
            <person name="Varghese N."/>
            <person name="Submissions S."/>
        </authorList>
    </citation>
    <scope>NUCLEOTIDE SEQUENCE [LARGE SCALE GENOMIC DNA]</scope>
    <source>
        <strain evidence="3">ATCC BAA-34</strain>
    </source>
</reference>
<dbReference type="InterPro" id="IPR012902">
    <property type="entry name" value="N_methyl_site"/>
</dbReference>
<dbReference type="RefSeq" id="WP_078790036.1">
    <property type="nucleotide sequence ID" value="NZ_FUWR01000008.1"/>
</dbReference>
<gene>
    <name evidence="2" type="ORF">SAMN02745119_01735</name>
</gene>
<feature type="transmembrane region" description="Helical" evidence="1">
    <location>
        <begin position="12"/>
        <end position="34"/>
    </location>
</feature>
<dbReference type="NCBIfam" id="TIGR02532">
    <property type="entry name" value="IV_pilin_GFxxxE"/>
    <property type="match status" value="1"/>
</dbReference>
<dbReference type="STRING" id="115783.SAMN02745119_01735"/>
<organism evidence="2 3">
    <name type="scientific">Trichlorobacter thiogenes</name>
    <dbReference type="NCBI Taxonomy" id="115783"/>
    <lineage>
        <taxon>Bacteria</taxon>
        <taxon>Pseudomonadati</taxon>
        <taxon>Thermodesulfobacteriota</taxon>
        <taxon>Desulfuromonadia</taxon>
        <taxon>Geobacterales</taxon>
        <taxon>Geobacteraceae</taxon>
        <taxon>Trichlorobacter</taxon>
    </lineage>
</organism>
<protein>
    <submittedName>
        <fullName evidence="2">Prepilin-type N-terminal cleavage/methylation domain-containing protein</fullName>
    </submittedName>
</protein>
<dbReference type="EMBL" id="FUWR01000008">
    <property type="protein sequence ID" value="SJZ82846.1"/>
    <property type="molecule type" value="Genomic_DNA"/>
</dbReference>
<sequence>MKNIRLNSRGFSLVEMALVLVVVGIVIGIGAGMIGPLTTMSKVRESREIIESSIVSVSGWSASNNRLPTFTPTLPDTARFDQIVKSPIDSWGRPLIYLFDANLAPSGANLPTKDTICGRKTTAISITDNTAIPAVTITNVAFAITSQGEDALTQTTLNGTLNGAVINGVITGSGTATGTITLDPTVSDIARWVTLDELRSKIGCQGAQLKILNNELPAGSATTAAYAVTMTADGGIPYPSPNLYRWCIQTTTGLTPNANMTFAPAVFSANCAALAEGSWGQAGQLAISWPLGTAPPSAAYSFTIFVRDNNDAAATNDNIASKAFVLTVNP</sequence>
<dbReference type="AlphaFoldDB" id="A0A1T4NUY2"/>
<dbReference type="Pfam" id="PF07963">
    <property type="entry name" value="N_methyl"/>
    <property type="match status" value="1"/>
</dbReference>
<proteinExistence type="predicted"/>
<accession>A0A1T4NUY2</accession>
<dbReference type="InterPro" id="IPR045584">
    <property type="entry name" value="Pilin-like"/>
</dbReference>
<evidence type="ECO:0000313" key="3">
    <source>
        <dbReference type="Proteomes" id="UP000190102"/>
    </source>
</evidence>